<gene>
    <name evidence="2" type="ORF">HELGO_WM56579</name>
</gene>
<evidence type="ECO:0000313" key="2">
    <source>
        <dbReference type="EMBL" id="CAA6828897.1"/>
    </source>
</evidence>
<protein>
    <recommendedName>
        <fullName evidence="3">DUF4468 domain-containing protein</fullName>
    </recommendedName>
</protein>
<evidence type="ECO:0000256" key="1">
    <source>
        <dbReference type="SAM" id="SignalP"/>
    </source>
</evidence>
<dbReference type="AlphaFoldDB" id="A0A6S6UHU1"/>
<feature type="signal peptide" evidence="1">
    <location>
        <begin position="1"/>
        <end position="19"/>
    </location>
</feature>
<dbReference type="EMBL" id="CACVAQ010000446">
    <property type="protein sequence ID" value="CAA6828897.1"/>
    <property type="molecule type" value="Genomic_DNA"/>
</dbReference>
<reference evidence="2" key="1">
    <citation type="submission" date="2020-01" db="EMBL/GenBank/DDBJ databases">
        <authorList>
            <person name="Meier V. D."/>
            <person name="Meier V D."/>
        </authorList>
    </citation>
    <scope>NUCLEOTIDE SEQUENCE</scope>
    <source>
        <strain evidence="2">HLG_WM_MAG_10</strain>
    </source>
</reference>
<feature type="chain" id="PRO_5027620302" description="DUF4468 domain-containing protein" evidence="1">
    <location>
        <begin position="20"/>
        <end position="179"/>
    </location>
</feature>
<accession>A0A6S6UHU1</accession>
<name>A0A6S6UHU1_9BACT</name>
<keyword evidence="1" id="KW-0732">Signal</keyword>
<organism evidence="2">
    <name type="scientific">uncultured Aureispira sp</name>
    <dbReference type="NCBI Taxonomy" id="1331704"/>
    <lineage>
        <taxon>Bacteria</taxon>
        <taxon>Pseudomonadati</taxon>
        <taxon>Bacteroidota</taxon>
        <taxon>Saprospiria</taxon>
        <taxon>Saprospirales</taxon>
        <taxon>Saprospiraceae</taxon>
        <taxon>Aureispira</taxon>
        <taxon>environmental samples</taxon>
    </lineage>
</organism>
<proteinExistence type="predicted"/>
<sequence length="179" mass="21251">MKFLFAFLSICFLPQLSIAQSDYVIDINDRQIYGTISLSTPSMNSSLITFKDQKGQTKQYRPDEIKEWSTGSLTYVTKFYAINDRKGYSVFMLRLTPEKGKCHLYEHYNTTGEVGYTQTFLEKDRILTELDYGRFRKQLTVYFEDAEELAEDIANKKYKKKDILTIIEVYNEWREFLWK</sequence>
<evidence type="ECO:0008006" key="3">
    <source>
        <dbReference type="Google" id="ProtNLM"/>
    </source>
</evidence>